<dbReference type="RefSeq" id="WP_271179253.1">
    <property type="nucleotide sequence ID" value="NZ_BSFH01000016.1"/>
</dbReference>
<proteinExistence type="predicted"/>
<sequence length="702" mass="75749">MAIFSAIIAMLPAGAAWGPVTIAGLSPAISAAVIAVGRGALWALAGSALSKPKIPRQQVQATLSQTDAPRIRAYGRNLLGGQRAFFEAKGGRLHQLIAAHHGRVNGLVRFWMDGEPVETGDHGPQVDGGGRVNRYLTLMFKDGSRPGGDYAGCFDSSVSGLALDWKDLHEEFPTLWTSAHRLDEQATFYAVFGDPADEDFTKFFPKGAYTQIQAEIEGALVRNLSGALVYSENAGLCIRDLMTHSDGWNIDPARLDTASWSSFVALCDQPVSLAAGGTEPRYRLCGFYTLDDPLKDVTARMLATCDGQIYETPEGTVGILGGAWSEPDVTITADDILSIEMQDGFDPFTDYNVLKGSFISPDHAYQPTEVAELRDEAALATQEERVEQFDNEMVPSHSQLQRLMKIRFAKDRRALQGVIRTNLVGLKARFPKGDGIHTIRILAEEFGLDGVFEVTSHMFSVPDGYCEIGVASISNPYGWNAATEEKPLPPGIEDLEIPDRSLPAFQDVTLVQEVVQVTGGVQGVRVAVTVKDPGRGDLDLRAQIAKGTYSAEGPWPDPQPSWVEMAADRYRAESGILDDGETYTVRIRWKRGGTWVLAGTVTANANPARPEAPTAFSGTPTSFTVQLSWVNAASNFHRTQIRWNTTNDFASATAIATLAGTAGNPGAYTHENPALGVNCYWAVTISPSNVASQPAGPLTISV</sequence>
<organism evidence="1 2">
    <name type="scientific">Paracoccus kondratievae</name>
    <dbReference type="NCBI Taxonomy" id="135740"/>
    <lineage>
        <taxon>Bacteria</taxon>
        <taxon>Pseudomonadati</taxon>
        <taxon>Pseudomonadota</taxon>
        <taxon>Alphaproteobacteria</taxon>
        <taxon>Rhodobacterales</taxon>
        <taxon>Paracoccaceae</taxon>
        <taxon>Paracoccus</taxon>
    </lineage>
</organism>
<dbReference type="AlphaFoldDB" id="A0AAD3RT29"/>
<evidence type="ECO:0000313" key="1">
    <source>
        <dbReference type="EMBL" id="GLK63361.1"/>
    </source>
</evidence>
<protein>
    <recommendedName>
        <fullName evidence="3">Tip attachment protein J domain-containing protein</fullName>
    </recommendedName>
</protein>
<name>A0AAD3RT29_9RHOB</name>
<reference evidence="1" key="1">
    <citation type="journal article" date="2014" name="Int. J. Syst. Evol. Microbiol.">
        <title>Complete genome sequence of Corynebacterium casei LMG S-19264T (=DSM 44701T), isolated from a smear-ripened cheese.</title>
        <authorList>
            <consortium name="US DOE Joint Genome Institute (JGI-PGF)"/>
            <person name="Walter F."/>
            <person name="Albersmeier A."/>
            <person name="Kalinowski J."/>
            <person name="Ruckert C."/>
        </authorList>
    </citation>
    <scope>NUCLEOTIDE SEQUENCE</scope>
    <source>
        <strain evidence="1">VKM B-2222</strain>
    </source>
</reference>
<dbReference type="EMBL" id="BSFH01000016">
    <property type="protein sequence ID" value="GLK63361.1"/>
    <property type="molecule type" value="Genomic_DNA"/>
</dbReference>
<keyword evidence="2" id="KW-1185">Reference proteome</keyword>
<evidence type="ECO:0000313" key="2">
    <source>
        <dbReference type="Proteomes" id="UP001143349"/>
    </source>
</evidence>
<gene>
    <name evidence="1" type="ORF">GCM10017635_08310</name>
</gene>
<dbReference type="Proteomes" id="UP001143349">
    <property type="component" value="Unassembled WGS sequence"/>
</dbReference>
<accession>A0AAD3RT29</accession>
<comment type="caution">
    <text evidence="1">The sequence shown here is derived from an EMBL/GenBank/DDBJ whole genome shotgun (WGS) entry which is preliminary data.</text>
</comment>
<evidence type="ECO:0008006" key="3">
    <source>
        <dbReference type="Google" id="ProtNLM"/>
    </source>
</evidence>
<reference evidence="1" key="2">
    <citation type="submission" date="2023-01" db="EMBL/GenBank/DDBJ databases">
        <authorList>
            <person name="Sun Q."/>
            <person name="Evtushenko L."/>
        </authorList>
    </citation>
    <scope>NUCLEOTIDE SEQUENCE</scope>
    <source>
        <strain evidence="1">VKM B-2222</strain>
    </source>
</reference>